<proteinExistence type="predicted"/>
<dbReference type="AlphaFoldDB" id="A0A4U5LPC0"/>
<sequence length="537" mass="62672">MEPPVYSYHENLAESWSSDNDYSESEESVAGLQANAKHDKNYRCNTASAQVRDLLYNEMGAYKELYSIGTQQFRRTWKSFKGPKLDSWKKLVATVQEQFPHGKRADLNTNLEFLSATEGQLANAWAQLRSNYTCSKPILLYKQWIGKLDYLEELRRPKQKRWDADDEANLKIIVEEMKEFPDISVLPLRRIAYLNFEGVEDSWKSLVSKIECRNPQLTEKEILRIWRNALYRDYRKKRHSKPASSEDALLLSLHNESLQSNEPLLYLLMKEVKKWKSLWEVKSERFVLRRGLLYHQKAAWDNVVKELQKQHDKTTDQELRVMWSKFLRMDKAQNKALKEKAPFLSTANKNGFQKYFVKIFTKYSQLHAASRNDVLHHTDLSDRFSVWTTFLQEIQVEYPEVEDKNLRRRWLLFVKAQIKQGREKSIWKGDIEFVKKIKRAWDGNGSQDKEEAVEKRTLQKLRKRKRASSVQEYTGSDDGTVVAISDGAILDSSPEMTLPPISSIFESVQDQLPGKKSPTARKIQHGVTEDKNAAGHT</sequence>
<keyword evidence="3" id="KW-1185">Reference proteome</keyword>
<reference evidence="2 3" key="2">
    <citation type="journal article" date="2019" name="G3 (Bethesda)">
        <title>Hybrid Assembly of the Genome of the Entomopathogenic Nematode Steinernema carpocapsae Identifies the X-Chromosome.</title>
        <authorList>
            <person name="Serra L."/>
            <person name="Macchietto M."/>
            <person name="Macias-Munoz A."/>
            <person name="McGill C.J."/>
            <person name="Rodriguez I.M."/>
            <person name="Rodriguez B."/>
            <person name="Murad R."/>
            <person name="Mortazavi A."/>
        </authorList>
    </citation>
    <scope>NUCLEOTIDE SEQUENCE [LARGE SCALE GENOMIC DNA]</scope>
    <source>
        <strain evidence="2 3">ALL</strain>
    </source>
</reference>
<feature type="region of interest" description="Disordered" evidence="1">
    <location>
        <begin position="509"/>
        <end position="537"/>
    </location>
</feature>
<reference evidence="2 3" key="1">
    <citation type="journal article" date="2015" name="Genome Biol.">
        <title>Comparative genomics of Steinernema reveals deeply conserved gene regulatory networks.</title>
        <authorList>
            <person name="Dillman A.R."/>
            <person name="Macchietto M."/>
            <person name="Porter C.F."/>
            <person name="Rogers A."/>
            <person name="Williams B."/>
            <person name="Antoshechkin I."/>
            <person name="Lee M.M."/>
            <person name="Goodwin Z."/>
            <person name="Lu X."/>
            <person name="Lewis E.E."/>
            <person name="Goodrich-Blair H."/>
            <person name="Stock S.P."/>
            <person name="Adams B.J."/>
            <person name="Sternberg P.W."/>
            <person name="Mortazavi A."/>
        </authorList>
    </citation>
    <scope>NUCLEOTIDE SEQUENCE [LARGE SCALE GENOMIC DNA]</scope>
    <source>
        <strain evidence="2 3">ALL</strain>
    </source>
</reference>
<dbReference type="EMBL" id="AZBU02000014">
    <property type="protein sequence ID" value="TKR57758.1"/>
    <property type="molecule type" value="Genomic_DNA"/>
</dbReference>
<protein>
    <submittedName>
        <fullName evidence="2">Uncharacterized protein</fullName>
    </submittedName>
</protein>
<accession>A0A4U5LPC0</accession>
<evidence type="ECO:0000256" key="1">
    <source>
        <dbReference type="SAM" id="MobiDB-lite"/>
    </source>
</evidence>
<dbReference type="Proteomes" id="UP000298663">
    <property type="component" value="Unassembled WGS sequence"/>
</dbReference>
<gene>
    <name evidence="2" type="ORF">L596_030416</name>
</gene>
<name>A0A4U5LPC0_STECR</name>
<evidence type="ECO:0000313" key="3">
    <source>
        <dbReference type="Proteomes" id="UP000298663"/>
    </source>
</evidence>
<evidence type="ECO:0000313" key="2">
    <source>
        <dbReference type="EMBL" id="TKR57758.1"/>
    </source>
</evidence>
<feature type="compositionally biased region" description="Basic and acidic residues" evidence="1">
    <location>
        <begin position="527"/>
        <end position="537"/>
    </location>
</feature>
<organism evidence="2 3">
    <name type="scientific">Steinernema carpocapsae</name>
    <name type="common">Entomopathogenic nematode</name>
    <dbReference type="NCBI Taxonomy" id="34508"/>
    <lineage>
        <taxon>Eukaryota</taxon>
        <taxon>Metazoa</taxon>
        <taxon>Ecdysozoa</taxon>
        <taxon>Nematoda</taxon>
        <taxon>Chromadorea</taxon>
        <taxon>Rhabditida</taxon>
        <taxon>Tylenchina</taxon>
        <taxon>Panagrolaimomorpha</taxon>
        <taxon>Strongyloidoidea</taxon>
        <taxon>Steinernematidae</taxon>
        <taxon>Steinernema</taxon>
    </lineage>
</organism>
<comment type="caution">
    <text evidence="2">The sequence shown here is derived from an EMBL/GenBank/DDBJ whole genome shotgun (WGS) entry which is preliminary data.</text>
</comment>